<sequence>MHILKLSALLASACAATLSPALAQDGGDKDDGVTLDTIVVTPLRRASSLQRSTSSMSVIDAADIEWSAAPDLQSLLQTYSGISVKTNGGQGSSADIYMRGMSSKQTVVLVNGVRTASATSGSTALANIPLTSIERIEIASGAHSSQYGADAIGGVINIITKQGGACGERAWCGSVSTGVSHPWGGYASGSLQGRSSDGIDYAVGAAFTGTQGYDFTTPEAFGHEPDDDGFLQGSFNFALSKDFDWGKIYADGLFSRGRNQYDATAPAFNEADSTAFTGKVGTRIDHTADWSSTV</sequence>
<evidence type="ECO:0000313" key="5">
    <source>
        <dbReference type="EMBL" id="EEX98364.1"/>
    </source>
</evidence>
<keyword evidence="1 3" id="KW-0732">Signal</keyword>
<evidence type="ECO:0000256" key="2">
    <source>
        <dbReference type="PROSITE-ProRule" id="PRU01360"/>
    </source>
</evidence>
<name>A0ABM9ZG17_9HYPH</name>
<keyword evidence="2" id="KW-0812">Transmembrane</keyword>
<dbReference type="EMBL" id="DS999671">
    <property type="protein sequence ID" value="EEX98364.1"/>
    <property type="molecule type" value="Genomic_DNA"/>
</dbReference>
<comment type="similarity">
    <text evidence="2">Belongs to the TonB-dependent receptor family.</text>
</comment>
<protein>
    <submittedName>
        <fullName evidence="5">TonB-dependent receptor</fullName>
    </submittedName>
</protein>
<dbReference type="InterPro" id="IPR012910">
    <property type="entry name" value="Plug_dom"/>
</dbReference>
<evidence type="ECO:0000313" key="6">
    <source>
        <dbReference type="Proteomes" id="UP000003990"/>
    </source>
</evidence>
<feature type="signal peptide" evidence="3">
    <location>
        <begin position="1"/>
        <end position="23"/>
    </location>
</feature>
<evidence type="ECO:0000259" key="4">
    <source>
        <dbReference type="Pfam" id="PF07715"/>
    </source>
</evidence>
<organism evidence="5 6">
    <name type="scientific">Brucella ceti M644/93/1</name>
    <dbReference type="NCBI Taxonomy" id="520459"/>
    <lineage>
        <taxon>Bacteria</taxon>
        <taxon>Pseudomonadati</taxon>
        <taxon>Pseudomonadota</taxon>
        <taxon>Alphaproteobacteria</taxon>
        <taxon>Hyphomicrobiales</taxon>
        <taxon>Brucellaceae</taxon>
        <taxon>Brucella/Ochrobactrum group</taxon>
        <taxon>Brucella</taxon>
    </lineage>
</organism>
<proteinExistence type="inferred from homology"/>
<dbReference type="PROSITE" id="PS52016">
    <property type="entry name" value="TONB_DEPENDENT_REC_3"/>
    <property type="match status" value="1"/>
</dbReference>
<accession>A0ABM9ZG17</accession>
<dbReference type="Pfam" id="PF07715">
    <property type="entry name" value="Plug"/>
    <property type="match status" value="1"/>
</dbReference>
<dbReference type="Gene3D" id="2.170.130.10">
    <property type="entry name" value="TonB-dependent receptor, plug domain"/>
    <property type="match status" value="1"/>
</dbReference>
<feature type="chain" id="PRO_5045118441" evidence="3">
    <location>
        <begin position="24"/>
        <end position="294"/>
    </location>
</feature>
<keyword evidence="2" id="KW-0472">Membrane</keyword>
<evidence type="ECO:0000256" key="3">
    <source>
        <dbReference type="SAM" id="SignalP"/>
    </source>
</evidence>
<gene>
    <name evidence="5" type="ORF">BAIG_02752</name>
</gene>
<comment type="subcellular location">
    <subcellularLocation>
        <location evidence="2">Cell outer membrane</location>
        <topology evidence="2">Multi-pass membrane protein</topology>
    </subcellularLocation>
</comment>
<keyword evidence="6" id="KW-1185">Reference proteome</keyword>
<feature type="non-terminal residue" evidence="5">
    <location>
        <position position="294"/>
    </location>
</feature>
<dbReference type="InterPro" id="IPR039426">
    <property type="entry name" value="TonB-dep_rcpt-like"/>
</dbReference>
<reference evidence="5 6" key="1">
    <citation type="submission" date="2008-12" db="EMBL/GenBank/DDBJ databases">
        <title>The Genome Sequence of Brucella ceti M644/93/1.</title>
        <authorList>
            <consortium name="The Broad Institute Genome Sequencing Platform"/>
            <person name="Ward D."/>
            <person name="Young S.K."/>
            <person name="Kodira C.D."/>
            <person name="Zeng Q."/>
            <person name="Koehrsen M."/>
            <person name="Alvarado L."/>
            <person name="Berlin A."/>
            <person name="Borenstein D."/>
            <person name="Chen Z."/>
            <person name="Engels R."/>
            <person name="Freedman E."/>
            <person name="Gellesch M."/>
            <person name="Goldberg J."/>
            <person name="Griggs A."/>
            <person name="Gujja S."/>
            <person name="Heiman D."/>
            <person name="Hepburn T."/>
            <person name="Howarth C."/>
            <person name="Jen D."/>
            <person name="Larson L."/>
            <person name="Lewis B."/>
            <person name="Mehta T."/>
            <person name="Park D."/>
            <person name="Pearson M."/>
            <person name="Roberts A."/>
            <person name="Saif S."/>
            <person name="Shea T."/>
            <person name="Shenoy N."/>
            <person name="Sisk P."/>
            <person name="Stolte C."/>
            <person name="Sykes S."/>
            <person name="Walk T."/>
            <person name="White J."/>
            <person name="Yandava C."/>
            <person name="Whatmore A.M."/>
            <person name="Perrett L.L."/>
            <person name="O'Callaghan D."/>
            <person name="Nusbaum C."/>
            <person name="Galagan J."/>
            <person name="Birren B."/>
        </authorList>
    </citation>
    <scope>NUCLEOTIDE SEQUENCE [LARGE SCALE GENOMIC DNA]</scope>
    <source>
        <strain evidence="5 6">M644/93/1</strain>
    </source>
</reference>
<keyword evidence="2" id="KW-0998">Cell outer membrane</keyword>
<feature type="domain" description="TonB-dependent receptor plug" evidence="4">
    <location>
        <begin position="49"/>
        <end position="155"/>
    </location>
</feature>
<evidence type="ECO:0000256" key="1">
    <source>
        <dbReference type="ARBA" id="ARBA00022729"/>
    </source>
</evidence>
<keyword evidence="2" id="KW-0813">Transport</keyword>
<dbReference type="InterPro" id="IPR037066">
    <property type="entry name" value="Plug_dom_sf"/>
</dbReference>
<keyword evidence="2" id="KW-1134">Transmembrane beta strand</keyword>
<dbReference type="SUPFAM" id="SSF56935">
    <property type="entry name" value="Porins"/>
    <property type="match status" value="1"/>
</dbReference>
<dbReference type="PANTHER" id="PTHR30069:SF53">
    <property type="entry name" value="COLICIN I RECEPTOR-RELATED"/>
    <property type="match status" value="1"/>
</dbReference>
<keyword evidence="5" id="KW-0675">Receptor</keyword>
<dbReference type="RefSeq" id="WP_006641962.1">
    <property type="nucleotide sequence ID" value="NZ_DS999671.1"/>
</dbReference>
<dbReference type="Proteomes" id="UP000003990">
    <property type="component" value="Unassembled WGS sequence"/>
</dbReference>
<dbReference type="PANTHER" id="PTHR30069">
    <property type="entry name" value="TONB-DEPENDENT OUTER MEMBRANE RECEPTOR"/>
    <property type="match status" value="1"/>
</dbReference>